<accession>G8XZ49</accession>
<dbReference type="AlphaFoldDB" id="G8XZ49"/>
<dbReference type="HOGENOM" id="CLU_2134440_0_0_1"/>
<sequence>MWHIQTTGSRCGPWFPSGAYGSFSYELYLHIDASGSVLCSQLIGASDLFRVVPHSRVVKDQMLSLGVPQSAKEKRDLPCHLNHVAKTIQESVLTLFLVRTFAHISRGNDSRRV</sequence>
<dbReference type="Proteomes" id="UP000005222">
    <property type="component" value="Chromosome N"/>
</dbReference>
<dbReference type="EMBL" id="FO082046">
    <property type="protein sequence ID" value="CCE86958.1"/>
    <property type="molecule type" value="Genomic_DNA"/>
</dbReference>
<protein>
    <submittedName>
        <fullName evidence="1">Piso0_005482 protein</fullName>
    </submittedName>
</protein>
<reference evidence="1 2" key="1">
    <citation type="journal article" date="2012" name="G3 (Bethesda)">
        <title>Pichia sorbitophila, an interspecies yeast hybrid reveals early steps of genome resolution following polyploidization.</title>
        <authorList>
            <person name="Leh Louis V."/>
            <person name="Despons L."/>
            <person name="Friedrich A."/>
            <person name="Martin T."/>
            <person name="Durrens P."/>
            <person name="Casaregola S."/>
            <person name="Neuveglise C."/>
            <person name="Fairhead C."/>
            <person name="Marck C."/>
            <person name="Cruz J.A."/>
            <person name="Straub M.L."/>
            <person name="Kugler V."/>
            <person name="Sacerdot C."/>
            <person name="Uzunov Z."/>
            <person name="Thierry A."/>
            <person name="Weiss S."/>
            <person name="Bleykasten C."/>
            <person name="De Montigny J."/>
            <person name="Jacques N."/>
            <person name="Jung P."/>
            <person name="Lemaire M."/>
            <person name="Mallet S."/>
            <person name="Morel G."/>
            <person name="Richard G.F."/>
            <person name="Sarkar A."/>
            <person name="Savel G."/>
            <person name="Schacherer J."/>
            <person name="Seret M.L."/>
            <person name="Talla E."/>
            <person name="Samson G."/>
            <person name="Jubin C."/>
            <person name="Poulain J."/>
            <person name="Vacherie B."/>
            <person name="Barbe V."/>
            <person name="Pelletier E."/>
            <person name="Sherman D.J."/>
            <person name="Westhof E."/>
            <person name="Weissenbach J."/>
            <person name="Baret P.V."/>
            <person name="Wincker P."/>
            <person name="Gaillardin C."/>
            <person name="Dujon B."/>
            <person name="Souciet J.L."/>
        </authorList>
    </citation>
    <scope>NUCLEOTIDE SEQUENCE [LARGE SCALE GENOMIC DNA]</scope>
    <source>
        <strain evidence="2">ATCC MYA-4447 / BCRC 22081 / CBS 7064 / NBRC 10061 / NRRL Y-12695</strain>
    </source>
</reference>
<evidence type="ECO:0000313" key="2">
    <source>
        <dbReference type="Proteomes" id="UP000005222"/>
    </source>
</evidence>
<evidence type="ECO:0000313" key="1">
    <source>
        <dbReference type="EMBL" id="CCE86958.1"/>
    </source>
</evidence>
<organism evidence="1 2">
    <name type="scientific">Pichia sorbitophila (strain ATCC MYA-4447 / BCRC 22081 / CBS 7064 / NBRC 10061 / NRRL Y-12695)</name>
    <name type="common">Hybrid yeast</name>
    <dbReference type="NCBI Taxonomy" id="559304"/>
    <lineage>
        <taxon>Eukaryota</taxon>
        <taxon>Fungi</taxon>
        <taxon>Dikarya</taxon>
        <taxon>Ascomycota</taxon>
        <taxon>Saccharomycotina</taxon>
        <taxon>Pichiomycetes</taxon>
        <taxon>Debaryomycetaceae</taxon>
        <taxon>Millerozyma</taxon>
    </lineage>
</organism>
<proteinExistence type="predicted"/>
<dbReference type="InParanoid" id="G8XZ49"/>
<keyword evidence="2" id="KW-1185">Reference proteome</keyword>
<gene>
    <name evidence="1" type="primary">Piso0_005482</name>
    <name evidence="1" type="ORF">GNLVRS01_PISO0N16051g</name>
</gene>
<name>G8XZ49_PICSO</name>